<sequence>MPSASRTISIDRPVEEVFAFFTTPSNDPKWRPHVKEINALGPPATGSRIHQVVQGPGGRGIPADIQVTAYEPPNRYAFKAIAGPVRPEGEFRMTAAGETTEVTLSLNADLGGLKKLALSRSVQKAMEGEVGGLDAAKRLLEGH</sequence>
<dbReference type="InterPro" id="IPR023393">
    <property type="entry name" value="START-like_dom_sf"/>
</dbReference>
<dbReference type="RefSeq" id="WP_034804247.1">
    <property type="nucleotide sequence ID" value="NZ_AWSA01000015.1"/>
</dbReference>
<name>W9GB32_9MICO</name>
<evidence type="ECO:0000313" key="2">
    <source>
        <dbReference type="Proteomes" id="UP000019489"/>
    </source>
</evidence>
<keyword evidence="2" id="KW-1185">Reference proteome</keyword>
<evidence type="ECO:0000313" key="1">
    <source>
        <dbReference type="EMBL" id="EWT02013.1"/>
    </source>
</evidence>
<evidence type="ECO:0008006" key="3">
    <source>
        <dbReference type="Google" id="ProtNLM"/>
    </source>
</evidence>
<dbReference type="Pfam" id="PF10604">
    <property type="entry name" value="Polyketide_cyc2"/>
    <property type="match status" value="1"/>
</dbReference>
<dbReference type="OrthoDB" id="3786259at2"/>
<dbReference type="InterPro" id="IPR019587">
    <property type="entry name" value="Polyketide_cyclase/dehydratase"/>
</dbReference>
<accession>W9GB32</accession>
<dbReference type="EMBL" id="AWSA01000015">
    <property type="protein sequence ID" value="EWT02013.1"/>
    <property type="molecule type" value="Genomic_DNA"/>
</dbReference>
<dbReference type="eggNOG" id="COG3832">
    <property type="taxonomic scope" value="Bacteria"/>
</dbReference>
<dbReference type="Proteomes" id="UP000019489">
    <property type="component" value="Unassembled WGS sequence"/>
</dbReference>
<dbReference type="STRING" id="1386089.N865_20345"/>
<gene>
    <name evidence="1" type="ORF">N865_20345</name>
</gene>
<dbReference type="Gene3D" id="3.30.530.20">
    <property type="match status" value="1"/>
</dbReference>
<dbReference type="AlphaFoldDB" id="W9GB32"/>
<reference evidence="1 2" key="1">
    <citation type="submission" date="2013-08" db="EMBL/GenBank/DDBJ databases">
        <title>Intrasporangium oryzae NRRL B-24470.</title>
        <authorList>
            <person name="Liu H."/>
            <person name="Wang G."/>
        </authorList>
    </citation>
    <scope>NUCLEOTIDE SEQUENCE [LARGE SCALE GENOMIC DNA]</scope>
    <source>
        <strain evidence="1 2">NRRL B-24470</strain>
    </source>
</reference>
<dbReference type="SUPFAM" id="SSF55961">
    <property type="entry name" value="Bet v1-like"/>
    <property type="match status" value="1"/>
</dbReference>
<proteinExistence type="predicted"/>
<protein>
    <recommendedName>
        <fullName evidence="3">Polyketide cyclase</fullName>
    </recommendedName>
</protein>
<comment type="caution">
    <text evidence="1">The sequence shown here is derived from an EMBL/GenBank/DDBJ whole genome shotgun (WGS) entry which is preliminary data.</text>
</comment>
<organism evidence="1 2">
    <name type="scientific">Intrasporangium oryzae NRRL B-24470</name>
    <dbReference type="NCBI Taxonomy" id="1386089"/>
    <lineage>
        <taxon>Bacteria</taxon>
        <taxon>Bacillati</taxon>
        <taxon>Actinomycetota</taxon>
        <taxon>Actinomycetes</taxon>
        <taxon>Micrococcales</taxon>
        <taxon>Intrasporangiaceae</taxon>
        <taxon>Intrasporangium</taxon>
    </lineage>
</organism>